<sequence>MKIVDLTIQLGKFDTQTNIKIPFELNQTYTQLTIYFNYSPNKSSDDVAISQLEEAVVKYALPGSRPEDYQVANFLPVDNLITLSLSKNGRYLGAHHNKSNDQTIVISAASASHGFWPVDVDAGRWELQLNCHCVASKVVKANVRIEASL</sequence>
<keyword evidence="2" id="KW-1185">Reference proteome</keyword>
<dbReference type="RefSeq" id="WP_313792973.1">
    <property type="nucleotide sequence ID" value="NZ_CP102453.1"/>
</dbReference>
<dbReference type="EMBL" id="CP102453">
    <property type="protein sequence ID" value="UUX33471.1"/>
    <property type="molecule type" value="Genomic_DNA"/>
</dbReference>
<accession>A0ABY5P437</accession>
<proteinExistence type="predicted"/>
<organism evidence="1 2">
    <name type="scientific">Fundicoccus culcitae</name>
    <dbReference type="NCBI Taxonomy" id="2969821"/>
    <lineage>
        <taxon>Bacteria</taxon>
        <taxon>Bacillati</taxon>
        <taxon>Bacillota</taxon>
        <taxon>Bacilli</taxon>
        <taxon>Lactobacillales</taxon>
        <taxon>Aerococcaceae</taxon>
        <taxon>Fundicoccus</taxon>
    </lineage>
</organism>
<dbReference type="Proteomes" id="UP001315967">
    <property type="component" value="Chromosome"/>
</dbReference>
<evidence type="ECO:0000313" key="1">
    <source>
        <dbReference type="EMBL" id="UUX33471.1"/>
    </source>
</evidence>
<gene>
    <name evidence="1" type="ORF">NRE15_11255</name>
</gene>
<reference evidence="1 2" key="1">
    <citation type="submission" date="2022-08" db="EMBL/GenBank/DDBJ databases">
        <title>Aerococcaceae sp. nov isolated from spoiled eye mask.</title>
        <authorList>
            <person name="Zhou G."/>
            <person name="Xie X.-B."/>
            <person name="Shi Q.-S."/>
            <person name="Wang Y.-S."/>
            <person name="Wen X."/>
            <person name="Peng H."/>
            <person name="Yang X.-J."/>
            <person name="Tao H.-B."/>
            <person name="Huang X.-M."/>
        </authorList>
    </citation>
    <scope>NUCLEOTIDE SEQUENCE [LARGE SCALE GENOMIC DNA]</scope>
    <source>
        <strain evidence="2">DM20194951</strain>
    </source>
</reference>
<protein>
    <submittedName>
        <fullName evidence="1">Uncharacterized protein</fullName>
    </submittedName>
</protein>
<evidence type="ECO:0000313" key="2">
    <source>
        <dbReference type="Proteomes" id="UP001315967"/>
    </source>
</evidence>
<name>A0ABY5P437_9LACT</name>